<accession>A0A918YTJ7</accession>
<gene>
    <name evidence="1" type="ORF">GCM10010339_89590</name>
</gene>
<dbReference type="EMBL" id="BMVG01000061">
    <property type="protein sequence ID" value="GHE15319.1"/>
    <property type="molecule type" value="Genomic_DNA"/>
</dbReference>
<reference evidence="1" key="1">
    <citation type="journal article" date="2014" name="Int. J. Syst. Evol. Microbiol.">
        <title>Complete genome sequence of Corynebacterium casei LMG S-19264T (=DSM 44701T), isolated from a smear-ripened cheese.</title>
        <authorList>
            <consortium name="US DOE Joint Genome Institute (JGI-PGF)"/>
            <person name="Walter F."/>
            <person name="Albersmeier A."/>
            <person name="Kalinowski J."/>
            <person name="Ruckert C."/>
        </authorList>
    </citation>
    <scope>NUCLEOTIDE SEQUENCE</scope>
    <source>
        <strain evidence="1">JCM 4714</strain>
    </source>
</reference>
<dbReference type="AlphaFoldDB" id="A0A918YTJ7"/>
<keyword evidence="2" id="KW-1185">Reference proteome</keyword>
<proteinExistence type="predicted"/>
<comment type="caution">
    <text evidence="1">The sequence shown here is derived from an EMBL/GenBank/DDBJ whole genome shotgun (WGS) entry which is preliminary data.</text>
</comment>
<evidence type="ECO:0000313" key="1">
    <source>
        <dbReference type="EMBL" id="GHE15319.1"/>
    </source>
</evidence>
<sequence length="160" mass="16692">MIGGAHVTEALQSLLAAATGRPCGRGRLPLVAGQPASLPYTVLYPQGGLLDGAPLADRSEDGQFLYQVTVVAARTDQAEWLADRVRQALLGRTASGDWENLILVPGVDVWARELLVDDGVDPAGADDGMVTAVQRYKLSATAYRASSVPQGTGSDPMGAC</sequence>
<evidence type="ECO:0000313" key="2">
    <source>
        <dbReference type="Proteomes" id="UP000655443"/>
    </source>
</evidence>
<protein>
    <submittedName>
        <fullName evidence="1">Uncharacterized protein</fullName>
    </submittedName>
</protein>
<name>A0A918YTJ7_9ACTN</name>
<reference evidence="1" key="2">
    <citation type="submission" date="2020-09" db="EMBL/GenBank/DDBJ databases">
        <authorList>
            <person name="Sun Q."/>
            <person name="Ohkuma M."/>
        </authorList>
    </citation>
    <scope>NUCLEOTIDE SEQUENCE</scope>
    <source>
        <strain evidence="1">JCM 4714</strain>
    </source>
</reference>
<organism evidence="1 2">
    <name type="scientific">Streptomyces alanosinicus</name>
    <dbReference type="NCBI Taxonomy" id="68171"/>
    <lineage>
        <taxon>Bacteria</taxon>
        <taxon>Bacillati</taxon>
        <taxon>Actinomycetota</taxon>
        <taxon>Actinomycetes</taxon>
        <taxon>Kitasatosporales</taxon>
        <taxon>Streptomycetaceae</taxon>
        <taxon>Streptomyces</taxon>
    </lineage>
</organism>
<dbReference type="Proteomes" id="UP000655443">
    <property type="component" value="Unassembled WGS sequence"/>
</dbReference>